<evidence type="ECO:0000256" key="1">
    <source>
        <dbReference type="SAM" id="Phobius"/>
    </source>
</evidence>
<comment type="caution">
    <text evidence="2">The sequence shown here is derived from an EMBL/GenBank/DDBJ whole genome shotgun (WGS) entry which is preliminary data.</text>
</comment>
<name>A0A815KC34_ADIRI</name>
<sequence length="326" mass="37537">MDNRTNSPVNFVLASLSILHGSLACVISLIIFIAIIGHYYTKNRIKPENKIIFILCANIYFIIFFSAFIVIISDIRRLLGDIYGYNLNSSSCVFNGYAICVILCVLYSSFTIQGFYRLCRVVYSSYRHMQTPRLYAFAIPVQIIYFCIIFSPLLIWHDISYIPTEYNCFIPAASVRGMLWLYILGYGLPTWSLLLMYLKISRYIYRQPHVQNTVDRNRSTRDIVVIQRVMILVGILLLLALPGTILLLIYYITGYEYSFGYRLQSATLQLSLFILSVLIVFMTPQLKNSLMATYQKTRVVPMHASVSVIHQNRTRITLSQAQLLAQ</sequence>
<feature type="transmembrane region" description="Helical" evidence="1">
    <location>
        <begin position="93"/>
        <end position="113"/>
    </location>
</feature>
<dbReference type="EMBL" id="CAJNOJ010000551">
    <property type="protein sequence ID" value="CAF1482346.1"/>
    <property type="molecule type" value="Genomic_DNA"/>
</dbReference>
<feature type="transmembrane region" description="Helical" evidence="1">
    <location>
        <begin position="134"/>
        <end position="157"/>
    </location>
</feature>
<evidence type="ECO:0000313" key="4">
    <source>
        <dbReference type="Proteomes" id="UP000663828"/>
    </source>
</evidence>
<evidence type="ECO:0000313" key="2">
    <source>
        <dbReference type="EMBL" id="CAF1389116.1"/>
    </source>
</evidence>
<feature type="transmembrane region" description="Helical" evidence="1">
    <location>
        <begin position="259"/>
        <end position="281"/>
    </location>
</feature>
<dbReference type="OrthoDB" id="10526420at2759"/>
<proteinExistence type="predicted"/>
<dbReference type="PROSITE" id="PS51257">
    <property type="entry name" value="PROKAR_LIPOPROTEIN"/>
    <property type="match status" value="1"/>
</dbReference>
<keyword evidence="1" id="KW-1133">Transmembrane helix</keyword>
<evidence type="ECO:0008006" key="5">
    <source>
        <dbReference type="Google" id="ProtNLM"/>
    </source>
</evidence>
<keyword evidence="1" id="KW-0472">Membrane</keyword>
<dbReference type="Gene3D" id="1.20.1070.10">
    <property type="entry name" value="Rhodopsin 7-helix transmembrane proteins"/>
    <property type="match status" value="1"/>
</dbReference>
<accession>A0A815KC34</accession>
<reference evidence="2" key="1">
    <citation type="submission" date="2021-02" db="EMBL/GenBank/DDBJ databases">
        <authorList>
            <person name="Nowell W R."/>
        </authorList>
    </citation>
    <scope>NUCLEOTIDE SEQUENCE</scope>
</reference>
<protein>
    <recommendedName>
        <fullName evidence="5">G-protein coupled receptors family 1 profile domain-containing protein</fullName>
    </recommendedName>
</protein>
<feature type="transmembrane region" description="Helical" evidence="1">
    <location>
        <begin position="229"/>
        <end position="253"/>
    </location>
</feature>
<feature type="transmembrane region" description="Helical" evidence="1">
    <location>
        <begin position="51"/>
        <end position="73"/>
    </location>
</feature>
<feature type="transmembrane region" description="Helical" evidence="1">
    <location>
        <begin position="177"/>
        <end position="198"/>
    </location>
</feature>
<feature type="transmembrane region" description="Helical" evidence="1">
    <location>
        <begin position="12"/>
        <end position="39"/>
    </location>
</feature>
<dbReference type="Proteomes" id="UP000663852">
    <property type="component" value="Unassembled WGS sequence"/>
</dbReference>
<keyword evidence="1" id="KW-0812">Transmembrane</keyword>
<organism evidence="2 4">
    <name type="scientific">Adineta ricciae</name>
    <name type="common">Rotifer</name>
    <dbReference type="NCBI Taxonomy" id="249248"/>
    <lineage>
        <taxon>Eukaryota</taxon>
        <taxon>Metazoa</taxon>
        <taxon>Spiralia</taxon>
        <taxon>Gnathifera</taxon>
        <taxon>Rotifera</taxon>
        <taxon>Eurotatoria</taxon>
        <taxon>Bdelloidea</taxon>
        <taxon>Adinetida</taxon>
        <taxon>Adinetidae</taxon>
        <taxon>Adineta</taxon>
    </lineage>
</organism>
<dbReference type="AlphaFoldDB" id="A0A815KC34"/>
<keyword evidence="4" id="KW-1185">Reference proteome</keyword>
<dbReference type="Proteomes" id="UP000663828">
    <property type="component" value="Unassembled WGS sequence"/>
</dbReference>
<dbReference type="EMBL" id="CAJNOR010003202">
    <property type="protein sequence ID" value="CAF1389116.1"/>
    <property type="molecule type" value="Genomic_DNA"/>
</dbReference>
<evidence type="ECO:0000313" key="3">
    <source>
        <dbReference type="EMBL" id="CAF1482346.1"/>
    </source>
</evidence>
<gene>
    <name evidence="3" type="ORF">EDS130_LOCUS41514</name>
    <name evidence="2" type="ORF">XAT740_LOCUS33502</name>
</gene>